<reference evidence="1 2" key="1">
    <citation type="submission" date="2021-06" db="EMBL/GenBank/DDBJ databases">
        <authorList>
            <person name="Palmer J.M."/>
        </authorList>
    </citation>
    <scope>NUCLEOTIDE SEQUENCE [LARGE SCALE GENOMIC DNA]</scope>
    <source>
        <strain evidence="1 2">AS_MEX2019</strain>
        <tissue evidence="1">Muscle</tissue>
    </source>
</reference>
<dbReference type="Proteomes" id="UP001469553">
    <property type="component" value="Unassembled WGS sequence"/>
</dbReference>
<dbReference type="EMBL" id="JAHRIP010006114">
    <property type="protein sequence ID" value="MEQ2282103.1"/>
    <property type="molecule type" value="Genomic_DNA"/>
</dbReference>
<proteinExistence type="predicted"/>
<organism evidence="1 2">
    <name type="scientific">Ameca splendens</name>
    <dbReference type="NCBI Taxonomy" id="208324"/>
    <lineage>
        <taxon>Eukaryota</taxon>
        <taxon>Metazoa</taxon>
        <taxon>Chordata</taxon>
        <taxon>Craniata</taxon>
        <taxon>Vertebrata</taxon>
        <taxon>Euteleostomi</taxon>
        <taxon>Actinopterygii</taxon>
        <taxon>Neopterygii</taxon>
        <taxon>Teleostei</taxon>
        <taxon>Neoteleostei</taxon>
        <taxon>Acanthomorphata</taxon>
        <taxon>Ovalentaria</taxon>
        <taxon>Atherinomorphae</taxon>
        <taxon>Cyprinodontiformes</taxon>
        <taxon>Goodeidae</taxon>
        <taxon>Ameca</taxon>
    </lineage>
</organism>
<keyword evidence="2" id="KW-1185">Reference proteome</keyword>
<evidence type="ECO:0000313" key="1">
    <source>
        <dbReference type="EMBL" id="MEQ2282103.1"/>
    </source>
</evidence>
<name>A0ABV0XKU9_9TELE</name>
<evidence type="ECO:0000313" key="2">
    <source>
        <dbReference type="Proteomes" id="UP001469553"/>
    </source>
</evidence>
<sequence>MRVGMCDCDCVCLFFVLGWVLDCSLSWISLATLPAGGWCLCPLVYLCSRCPGWGTLVCAGSLPMVACQGLDDWPLLGHCLGNDMSWSFGSLGPWLDLLVRRRLPVGPVGSSMQLPGTSELWLLGGSPGTPPCSSLGGRRSPGVPVLWGPLDVYGSDLLHICPRSRGAGLWLLTLPVAYF</sequence>
<protein>
    <submittedName>
        <fullName evidence="1">Uncharacterized protein</fullName>
    </submittedName>
</protein>
<accession>A0ABV0XKU9</accession>
<gene>
    <name evidence="1" type="ORF">AMECASPLE_037082</name>
</gene>
<comment type="caution">
    <text evidence="1">The sequence shown here is derived from an EMBL/GenBank/DDBJ whole genome shotgun (WGS) entry which is preliminary data.</text>
</comment>